<keyword evidence="1" id="KW-0732">Signal</keyword>
<protein>
    <submittedName>
        <fullName evidence="2">Uncharacterized protein</fullName>
    </submittedName>
</protein>
<evidence type="ECO:0000313" key="3">
    <source>
        <dbReference type="Proteomes" id="UP000317977"/>
    </source>
</evidence>
<reference evidence="2 3" key="1">
    <citation type="submission" date="2019-02" db="EMBL/GenBank/DDBJ databases">
        <title>Deep-cultivation of Planctomycetes and their phenomic and genomic characterization uncovers novel biology.</title>
        <authorList>
            <person name="Wiegand S."/>
            <person name="Jogler M."/>
            <person name="Boedeker C."/>
            <person name="Pinto D."/>
            <person name="Vollmers J."/>
            <person name="Rivas-Marin E."/>
            <person name="Kohn T."/>
            <person name="Peeters S.H."/>
            <person name="Heuer A."/>
            <person name="Rast P."/>
            <person name="Oberbeckmann S."/>
            <person name="Bunk B."/>
            <person name="Jeske O."/>
            <person name="Meyerdierks A."/>
            <person name="Storesund J.E."/>
            <person name="Kallscheuer N."/>
            <person name="Luecker S."/>
            <person name="Lage O.M."/>
            <person name="Pohl T."/>
            <person name="Merkel B.J."/>
            <person name="Hornburger P."/>
            <person name="Mueller R.-W."/>
            <person name="Bruemmer F."/>
            <person name="Labrenz M."/>
            <person name="Spormann A.M."/>
            <person name="Op Den Camp H."/>
            <person name="Overmann J."/>
            <person name="Amann R."/>
            <person name="Jetten M.S.M."/>
            <person name="Mascher T."/>
            <person name="Medema M.H."/>
            <person name="Devos D.P."/>
            <person name="Kaster A.-K."/>
            <person name="Ovreas L."/>
            <person name="Rohde M."/>
            <person name="Galperin M.Y."/>
            <person name="Jogler C."/>
        </authorList>
    </citation>
    <scope>NUCLEOTIDE SEQUENCE [LARGE SCALE GENOMIC DNA]</scope>
    <source>
        <strain evidence="2 3">Poly59</strain>
    </source>
</reference>
<evidence type="ECO:0000313" key="2">
    <source>
        <dbReference type="EMBL" id="TWU46671.1"/>
    </source>
</evidence>
<gene>
    <name evidence="2" type="ORF">Poly59_56440</name>
</gene>
<name>A0A5C6EG35_9BACT</name>
<accession>A0A5C6EG35</accession>
<feature type="chain" id="PRO_5022945141" evidence="1">
    <location>
        <begin position="25"/>
        <end position="519"/>
    </location>
</feature>
<dbReference type="EMBL" id="SJPX01000006">
    <property type="protein sequence ID" value="TWU46671.1"/>
    <property type="molecule type" value="Genomic_DNA"/>
</dbReference>
<keyword evidence="3" id="KW-1185">Reference proteome</keyword>
<evidence type="ECO:0000256" key="1">
    <source>
        <dbReference type="SAM" id="SignalP"/>
    </source>
</evidence>
<feature type="signal peptide" evidence="1">
    <location>
        <begin position="1"/>
        <end position="24"/>
    </location>
</feature>
<dbReference type="Proteomes" id="UP000317977">
    <property type="component" value="Unassembled WGS sequence"/>
</dbReference>
<sequence length="519" mass="57654" precursor="true">MSLSKQHVCAGVLCSILFSVSCCSVVDAQSTPPPLQMSDSAWRDMTTWLPRSANAVLAIDAEAMFQSEIAVQNDWRELHAENFDRNPTMLPPPTERFVLSTELDTEHFEPTRELAVISTSTPVDFIEIQKQVQGEVDTIAGMQSIHTVRDSYVVPINQHLVALIRQGSRQWAAQQLKDGRDRTEPQLSQILADAVEQVASGVSQIVVAVDLADAIPRSAMTVAIGRSGVLSNTALHSNSLVDEMTTLQGFVFSIDLAEKMNGKLEMVFAAEPTQLATVTKPIMLELLASAGAILPEFKQWRAVSRPRRMALQGELSVASLRRVLSLLVVESTGFEPETSTVETAATSRTGFSPEQIEKRATTNYVKRVMRLAESVVASGNANSLREQVLWTDRSAKAISRMSTRNVAYDVAKLGRRIAYEMLRIVSVYQEADQNARSRIASENPPPVQWHTEMTPYRTFVTPQGRFYRYRPFSYAQVFAEENAIHSRQIISEELAKANEKAKEISARIESGVLQLNRTQ</sequence>
<proteinExistence type="predicted"/>
<dbReference type="AlphaFoldDB" id="A0A5C6EG35"/>
<dbReference type="OrthoDB" id="258179at2"/>
<comment type="caution">
    <text evidence="2">The sequence shown here is derived from an EMBL/GenBank/DDBJ whole genome shotgun (WGS) entry which is preliminary data.</text>
</comment>
<organism evidence="2 3">
    <name type="scientific">Rubripirellula reticaptiva</name>
    <dbReference type="NCBI Taxonomy" id="2528013"/>
    <lineage>
        <taxon>Bacteria</taxon>
        <taxon>Pseudomonadati</taxon>
        <taxon>Planctomycetota</taxon>
        <taxon>Planctomycetia</taxon>
        <taxon>Pirellulales</taxon>
        <taxon>Pirellulaceae</taxon>
        <taxon>Rubripirellula</taxon>
    </lineage>
</organism>
<dbReference type="PROSITE" id="PS51257">
    <property type="entry name" value="PROKAR_LIPOPROTEIN"/>
    <property type="match status" value="1"/>
</dbReference>